<proteinExistence type="predicted"/>
<dbReference type="GO" id="GO:0005886">
    <property type="term" value="C:plasma membrane"/>
    <property type="evidence" value="ECO:0007669"/>
    <property type="project" value="UniProtKB-SubCell"/>
</dbReference>
<protein>
    <recommendedName>
        <fullName evidence="3">ABC-type transport system involved in multi-copper enzyme maturation, permease component</fullName>
    </recommendedName>
</protein>
<feature type="transmembrane region" description="Helical" evidence="1">
    <location>
        <begin position="113"/>
        <end position="132"/>
    </location>
</feature>
<dbReference type="GO" id="GO:0140359">
    <property type="term" value="F:ABC-type transporter activity"/>
    <property type="evidence" value="ECO:0007669"/>
    <property type="project" value="InterPro"/>
</dbReference>
<dbReference type="Pfam" id="PF12679">
    <property type="entry name" value="ABC2_membrane_2"/>
    <property type="match status" value="1"/>
</dbReference>
<feature type="transmembrane region" description="Helical" evidence="1">
    <location>
        <begin position="199"/>
        <end position="220"/>
    </location>
</feature>
<sequence>MLKHIVIKEIQEHIKGYKFNIVFISCIVLLGFNQLVMYQNYDSKLSDSNLKFPSSEEQPIQKVADPLSIYVTGTSELLDRVFKYDKNSSTLVELHILNIDIFRQYFPLIDYNYLIRVILSFLAMVVGFDAFCGEKQQGTLKLILSNSVKRSTLIWGKILGNFLILILPLIFTSLLYYIILSFKTNIHFTPSDNIRLLLMMLISIIYLSIFLIISIAVSASSTTVTVSIIKNFIIWVFLIFIISNPFSLLFNSNEYKLPDGRSIVDKYFINRIENSRDTTRLVAQEKAFFDYVSDVLNYRNKLKKQIRMIELSSLVIPSDAFNLCITSLARCGLQDENNFRMAILQYHKERHDGEKDSGFNYKGIGLASSINSCLKYFISLILLMLTVLLVAINKFNHYDIR</sequence>
<dbReference type="EMBL" id="UOEP01000237">
    <property type="protein sequence ID" value="VAW25124.1"/>
    <property type="molecule type" value="Genomic_DNA"/>
</dbReference>
<organism evidence="2">
    <name type="scientific">hydrothermal vent metagenome</name>
    <dbReference type="NCBI Taxonomy" id="652676"/>
    <lineage>
        <taxon>unclassified sequences</taxon>
        <taxon>metagenomes</taxon>
        <taxon>ecological metagenomes</taxon>
    </lineage>
</organism>
<feature type="transmembrane region" description="Helical" evidence="1">
    <location>
        <begin position="376"/>
        <end position="395"/>
    </location>
</feature>
<accession>A0A3B0UYV4</accession>
<dbReference type="AlphaFoldDB" id="A0A3B0UYV4"/>
<evidence type="ECO:0008006" key="3">
    <source>
        <dbReference type="Google" id="ProtNLM"/>
    </source>
</evidence>
<gene>
    <name evidence="2" type="ORF">MNBD_BACTEROID01-836</name>
</gene>
<keyword evidence="1" id="KW-1133">Transmembrane helix</keyword>
<reference evidence="2" key="1">
    <citation type="submission" date="2018-06" db="EMBL/GenBank/DDBJ databases">
        <authorList>
            <person name="Zhirakovskaya E."/>
        </authorList>
    </citation>
    <scope>NUCLEOTIDE SEQUENCE</scope>
</reference>
<feature type="transmembrane region" description="Helical" evidence="1">
    <location>
        <begin position="21"/>
        <end position="41"/>
    </location>
</feature>
<evidence type="ECO:0000313" key="2">
    <source>
        <dbReference type="EMBL" id="VAW25124.1"/>
    </source>
</evidence>
<dbReference type="PANTHER" id="PTHR43471">
    <property type="entry name" value="ABC TRANSPORTER PERMEASE"/>
    <property type="match status" value="1"/>
</dbReference>
<evidence type="ECO:0000256" key="1">
    <source>
        <dbReference type="SAM" id="Phobius"/>
    </source>
</evidence>
<feature type="transmembrane region" description="Helical" evidence="1">
    <location>
        <begin position="232"/>
        <end position="250"/>
    </location>
</feature>
<feature type="transmembrane region" description="Helical" evidence="1">
    <location>
        <begin position="153"/>
        <end position="179"/>
    </location>
</feature>
<keyword evidence="1" id="KW-0472">Membrane</keyword>
<name>A0A3B0UYV4_9ZZZZ</name>
<keyword evidence="1" id="KW-0812">Transmembrane</keyword>